<protein>
    <submittedName>
        <fullName evidence="1">Uncharacterized protein</fullName>
    </submittedName>
</protein>
<gene>
    <name evidence="1" type="ORF">AB8U03_00270</name>
</gene>
<dbReference type="EMBL" id="JBGEWD010000001">
    <property type="protein sequence ID" value="MEY7998646.1"/>
    <property type="molecule type" value="Genomic_DNA"/>
</dbReference>
<accession>A0ABV4BLK9</accession>
<evidence type="ECO:0000313" key="1">
    <source>
        <dbReference type="EMBL" id="MEY7998646.1"/>
    </source>
</evidence>
<proteinExistence type="predicted"/>
<dbReference type="RefSeq" id="WP_369702544.1">
    <property type="nucleotide sequence ID" value="NZ_JBGEWD010000001.1"/>
</dbReference>
<sequence>MTEYTLAQMIDKLGRNKNLKFQFVGEGPFRTNRGDIIHANSVGRIVNEANESALSDFSLNSKFRLVNEPVDKMTAFKAFSEGKSIYCLLRGSRYDYKPDLVSQFVELRTQADEPISVQEILYGKWFIEEEN</sequence>
<organism evidence="1 2">
    <name type="scientific">Clostridium moutaii</name>
    <dbReference type="NCBI Taxonomy" id="3240932"/>
    <lineage>
        <taxon>Bacteria</taxon>
        <taxon>Bacillati</taxon>
        <taxon>Bacillota</taxon>
        <taxon>Clostridia</taxon>
        <taxon>Eubacteriales</taxon>
        <taxon>Clostridiaceae</taxon>
        <taxon>Clostridium</taxon>
    </lineage>
</organism>
<name>A0ABV4BLK9_9CLOT</name>
<dbReference type="Proteomes" id="UP001564657">
    <property type="component" value="Unassembled WGS sequence"/>
</dbReference>
<reference evidence="1 2" key="1">
    <citation type="submission" date="2024-08" db="EMBL/GenBank/DDBJ databases">
        <title>Clostridium lapicellarii sp. nov., and Clostridium renhuaiense sp. nov., two species isolated from the mud in a fermentation cellar used for producing sauce-flavour Chinese liquors.</title>
        <authorList>
            <person name="Yang F."/>
            <person name="Wang H."/>
            <person name="Chen L.Q."/>
            <person name="Zhou N."/>
            <person name="Lu J.J."/>
            <person name="Pu X.X."/>
            <person name="Wan B."/>
            <person name="Wang L."/>
            <person name="Liu S.J."/>
        </authorList>
    </citation>
    <scope>NUCLEOTIDE SEQUENCE [LARGE SCALE GENOMIC DNA]</scope>
    <source>
        <strain evidence="1 2">MT-5</strain>
    </source>
</reference>
<comment type="caution">
    <text evidence="1">The sequence shown here is derived from an EMBL/GenBank/DDBJ whole genome shotgun (WGS) entry which is preliminary data.</text>
</comment>
<keyword evidence="2" id="KW-1185">Reference proteome</keyword>
<evidence type="ECO:0000313" key="2">
    <source>
        <dbReference type="Proteomes" id="UP001564657"/>
    </source>
</evidence>